<gene>
    <name evidence="2" type="ORF">TorRG33x02_145660</name>
</gene>
<evidence type="ECO:0000313" key="2">
    <source>
        <dbReference type="EMBL" id="PON89584.1"/>
    </source>
</evidence>
<dbReference type="SUPFAM" id="SSF53098">
    <property type="entry name" value="Ribonuclease H-like"/>
    <property type="match status" value="1"/>
</dbReference>
<dbReference type="CDD" id="cd06222">
    <property type="entry name" value="RNase_H_like"/>
    <property type="match status" value="1"/>
</dbReference>
<dbReference type="PANTHER" id="PTHR47074:SF11">
    <property type="entry name" value="REVERSE TRANSCRIPTASE-LIKE PROTEIN"/>
    <property type="match status" value="1"/>
</dbReference>
<evidence type="ECO:0000313" key="3">
    <source>
        <dbReference type="Proteomes" id="UP000237000"/>
    </source>
</evidence>
<dbReference type="GO" id="GO:0003676">
    <property type="term" value="F:nucleic acid binding"/>
    <property type="evidence" value="ECO:0007669"/>
    <property type="project" value="InterPro"/>
</dbReference>
<dbReference type="InterPro" id="IPR052929">
    <property type="entry name" value="RNase_H-like_EbsB-rel"/>
</dbReference>
<feature type="domain" description="RNase H type-1" evidence="1">
    <location>
        <begin position="25"/>
        <end position="145"/>
    </location>
</feature>
<dbReference type="PANTHER" id="PTHR47074">
    <property type="entry name" value="BNAC02G40300D PROTEIN"/>
    <property type="match status" value="1"/>
</dbReference>
<protein>
    <submittedName>
        <fullName evidence="2">Ribonuclease H-like domain containing protein</fullName>
    </submittedName>
</protein>
<dbReference type="InterPro" id="IPR012337">
    <property type="entry name" value="RNaseH-like_sf"/>
</dbReference>
<dbReference type="GO" id="GO:0004523">
    <property type="term" value="F:RNA-DNA hybrid ribonuclease activity"/>
    <property type="evidence" value="ECO:0007669"/>
    <property type="project" value="InterPro"/>
</dbReference>
<dbReference type="InterPro" id="IPR044730">
    <property type="entry name" value="RNase_H-like_dom_plant"/>
</dbReference>
<dbReference type="InParanoid" id="A0A2P5EVL5"/>
<reference evidence="3" key="1">
    <citation type="submission" date="2016-06" db="EMBL/GenBank/DDBJ databases">
        <title>Parallel loss of symbiosis genes in relatives of nitrogen-fixing non-legume Parasponia.</title>
        <authorList>
            <person name="Van Velzen R."/>
            <person name="Holmer R."/>
            <person name="Bu F."/>
            <person name="Rutten L."/>
            <person name="Van Zeijl A."/>
            <person name="Liu W."/>
            <person name="Santuari L."/>
            <person name="Cao Q."/>
            <person name="Sharma T."/>
            <person name="Shen D."/>
            <person name="Roswanjaya Y."/>
            <person name="Wardhani T."/>
            <person name="Kalhor M.S."/>
            <person name="Jansen J."/>
            <person name="Van den Hoogen J."/>
            <person name="Gungor B."/>
            <person name="Hartog M."/>
            <person name="Hontelez J."/>
            <person name="Verver J."/>
            <person name="Yang W.-C."/>
            <person name="Schijlen E."/>
            <person name="Repin R."/>
            <person name="Schilthuizen M."/>
            <person name="Schranz E."/>
            <person name="Heidstra R."/>
            <person name="Miyata K."/>
            <person name="Fedorova E."/>
            <person name="Kohlen W."/>
            <person name="Bisseling T."/>
            <person name="Smit S."/>
            <person name="Geurts R."/>
        </authorList>
    </citation>
    <scope>NUCLEOTIDE SEQUENCE [LARGE SCALE GENOMIC DNA]</scope>
    <source>
        <strain evidence="3">cv. RG33-2</strain>
    </source>
</reference>
<keyword evidence="3" id="KW-1185">Reference proteome</keyword>
<dbReference type="Proteomes" id="UP000237000">
    <property type="component" value="Unassembled WGS sequence"/>
</dbReference>
<dbReference type="AlphaFoldDB" id="A0A2P5EVL5"/>
<evidence type="ECO:0000259" key="1">
    <source>
        <dbReference type="Pfam" id="PF13456"/>
    </source>
</evidence>
<dbReference type="InterPro" id="IPR036397">
    <property type="entry name" value="RNaseH_sf"/>
</dbReference>
<dbReference type="InterPro" id="IPR002156">
    <property type="entry name" value="RNaseH_domain"/>
</dbReference>
<dbReference type="Pfam" id="PF13456">
    <property type="entry name" value="RVT_3"/>
    <property type="match status" value="1"/>
</dbReference>
<comment type="caution">
    <text evidence="2">The sequence shown here is derived from an EMBL/GenBank/DDBJ whole genome shotgun (WGS) entry which is preliminary data.</text>
</comment>
<organism evidence="2 3">
    <name type="scientific">Trema orientale</name>
    <name type="common">Charcoal tree</name>
    <name type="synonym">Celtis orientalis</name>
    <dbReference type="NCBI Taxonomy" id="63057"/>
    <lineage>
        <taxon>Eukaryota</taxon>
        <taxon>Viridiplantae</taxon>
        <taxon>Streptophyta</taxon>
        <taxon>Embryophyta</taxon>
        <taxon>Tracheophyta</taxon>
        <taxon>Spermatophyta</taxon>
        <taxon>Magnoliopsida</taxon>
        <taxon>eudicotyledons</taxon>
        <taxon>Gunneridae</taxon>
        <taxon>Pentapetalae</taxon>
        <taxon>rosids</taxon>
        <taxon>fabids</taxon>
        <taxon>Rosales</taxon>
        <taxon>Cannabaceae</taxon>
        <taxon>Trema</taxon>
    </lineage>
</organism>
<accession>A0A2P5EVL5</accession>
<dbReference type="EMBL" id="JXTC01000092">
    <property type="protein sequence ID" value="PON89584.1"/>
    <property type="molecule type" value="Genomic_DNA"/>
</dbReference>
<dbReference type="Gene3D" id="3.30.420.10">
    <property type="entry name" value="Ribonuclease H-like superfamily/Ribonuclease H"/>
    <property type="match status" value="1"/>
</dbReference>
<proteinExistence type="predicted"/>
<name>A0A2P5EVL5_TREOI</name>
<dbReference type="OrthoDB" id="1741277at2759"/>
<sequence length="172" mass="18542">MTPKSAAVVSSQWRRPALGCLKLNVDAAIFEGGDAIDIGEIIRDSEGVILTCWALKVTGGFDVLTTELITIREGIRLAIDLGCPLHEIESDSLLAVHAISQPQPFSAIASIVQDIIFLISSAGYGSCQHILLASNMVAHDLASFAIHSLVNKVWGDSCPYFISKYVIVDFQQ</sequence>